<dbReference type="Gene3D" id="1.10.1370.20">
    <property type="entry name" value="Oligoendopeptidase f, C-terminal domain"/>
    <property type="match status" value="1"/>
</dbReference>
<dbReference type="PANTHER" id="PTHR11804">
    <property type="entry name" value="PROTEASE M3 THIMET OLIGOPEPTIDASE-RELATED"/>
    <property type="match status" value="1"/>
</dbReference>
<dbReference type="HOGENOM" id="CLU_021290_2_0_9"/>
<dbReference type="PANTHER" id="PTHR11804:SF84">
    <property type="entry name" value="SACCHAROLYSIN"/>
    <property type="match status" value="1"/>
</dbReference>
<dbReference type="OrthoDB" id="9766487at2"/>
<evidence type="ECO:0000256" key="3">
    <source>
        <dbReference type="ARBA" id="ARBA00022801"/>
    </source>
</evidence>
<dbReference type="Proteomes" id="UP000044136">
    <property type="component" value="Unassembled WGS sequence"/>
</dbReference>
<dbReference type="GO" id="GO:0006508">
    <property type="term" value="P:proteolysis"/>
    <property type="evidence" value="ECO:0007669"/>
    <property type="project" value="UniProtKB-KW"/>
</dbReference>
<evidence type="ECO:0000256" key="1">
    <source>
        <dbReference type="ARBA" id="ARBA00022670"/>
    </source>
</evidence>
<dbReference type="SUPFAM" id="SSF55486">
    <property type="entry name" value="Metalloproteases ('zincins'), catalytic domain"/>
    <property type="match status" value="1"/>
</dbReference>
<protein>
    <recommendedName>
        <fullName evidence="6">Oligopeptidase F</fullName>
        <ecNumber evidence="6">3.4.24.-</ecNumber>
    </recommendedName>
</protein>
<keyword evidence="4 6" id="KW-0862">Zinc</keyword>
<evidence type="ECO:0000256" key="2">
    <source>
        <dbReference type="ARBA" id="ARBA00022723"/>
    </source>
</evidence>
<comment type="function">
    <text evidence="6">Has oligopeptidase activity and degrades a variety of small bioactive peptides.</text>
</comment>
<dbReference type="GO" id="GO:0006518">
    <property type="term" value="P:peptide metabolic process"/>
    <property type="evidence" value="ECO:0007669"/>
    <property type="project" value="TreeGrafter"/>
</dbReference>
<keyword evidence="1 6" id="KW-0645">Protease</keyword>
<comment type="cofactor">
    <cofactor evidence="6">
        <name>Zn(2+)</name>
        <dbReference type="ChEBI" id="CHEBI:29105"/>
    </cofactor>
    <text evidence="6">Binds 1 zinc ion.</text>
</comment>
<evidence type="ECO:0000259" key="8">
    <source>
        <dbReference type="Pfam" id="PF08439"/>
    </source>
</evidence>
<feature type="domain" description="Oligopeptidase F N-terminal" evidence="8">
    <location>
        <begin position="114"/>
        <end position="181"/>
    </location>
</feature>
<comment type="similarity">
    <text evidence="6">Belongs to the peptidase M3B family.</text>
</comment>
<name>A0A078M365_9STAP</name>
<dbReference type="EC" id="3.4.24.-" evidence="6"/>
<evidence type="ECO:0000256" key="4">
    <source>
        <dbReference type="ARBA" id="ARBA00022833"/>
    </source>
</evidence>
<dbReference type="AlphaFoldDB" id="A0A078M365"/>
<dbReference type="RefSeq" id="WP_035807704.1">
    <property type="nucleotide sequence ID" value="NZ_CCSE01000001.1"/>
</dbReference>
<evidence type="ECO:0000313" key="9">
    <source>
        <dbReference type="EMBL" id="CDZ99196.1"/>
    </source>
</evidence>
<dbReference type="STRING" id="1461582.BN1048_00321"/>
<dbReference type="CDD" id="cd09608">
    <property type="entry name" value="M3B_PepF"/>
    <property type="match status" value="1"/>
</dbReference>
<evidence type="ECO:0000259" key="7">
    <source>
        <dbReference type="Pfam" id="PF01432"/>
    </source>
</evidence>
<dbReference type="InterPro" id="IPR045090">
    <property type="entry name" value="Pept_M3A_M3B"/>
</dbReference>
<dbReference type="Pfam" id="PF01432">
    <property type="entry name" value="Peptidase_M3"/>
    <property type="match status" value="1"/>
</dbReference>
<keyword evidence="3 6" id="KW-0378">Hydrolase</keyword>
<feature type="domain" description="Peptidase M3A/M3B catalytic" evidence="7">
    <location>
        <begin position="202"/>
        <end position="582"/>
    </location>
</feature>
<organism evidence="9 10">
    <name type="scientific">Jeotgalicoccus saudimassiliensis</name>
    <dbReference type="NCBI Taxonomy" id="1461582"/>
    <lineage>
        <taxon>Bacteria</taxon>
        <taxon>Bacillati</taxon>
        <taxon>Bacillota</taxon>
        <taxon>Bacilli</taxon>
        <taxon>Bacillales</taxon>
        <taxon>Staphylococcaceae</taxon>
        <taxon>Jeotgalicoccus</taxon>
    </lineage>
</organism>
<dbReference type="InterPro" id="IPR013647">
    <property type="entry name" value="OligopepF_N_dom"/>
</dbReference>
<dbReference type="eggNOG" id="COG1164">
    <property type="taxonomic scope" value="Bacteria"/>
</dbReference>
<dbReference type="InterPro" id="IPR004438">
    <property type="entry name" value="Peptidase_M3B"/>
</dbReference>
<dbReference type="GO" id="GO:0046872">
    <property type="term" value="F:metal ion binding"/>
    <property type="evidence" value="ECO:0007669"/>
    <property type="project" value="UniProtKB-UniRule"/>
</dbReference>
<dbReference type="Gene3D" id="1.10.287.830">
    <property type="entry name" value="putative peptidase helix hairpin domain like"/>
    <property type="match status" value="1"/>
</dbReference>
<dbReference type="Pfam" id="PF08439">
    <property type="entry name" value="Peptidase_M3_N"/>
    <property type="match status" value="1"/>
</dbReference>
<proteinExistence type="inferred from homology"/>
<dbReference type="InterPro" id="IPR042088">
    <property type="entry name" value="OligoPept_F_C"/>
</dbReference>
<dbReference type="Gene3D" id="1.20.140.70">
    <property type="entry name" value="Oligopeptidase f, N-terminal domain"/>
    <property type="match status" value="1"/>
</dbReference>
<reference evidence="9 10" key="1">
    <citation type="submission" date="2014-07" db="EMBL/GenBank/DDBJ databases">
        <authorList>
            <person name="Urmite Genomes Urmite Genomes"/>
        </authorList>
    </citation>
    <scope>NUCLEOTIDE SEQUENCE [LARGE SCALE GENOMIC DNA]</scope>
    <source>
        <strain evidence="9 10">13MG44_air</strain>
    </source>
</reference>
<sequence length="601" mass="68888">MGKLITREEQQLENTWDLTTIFKSDEDFEAAYKVLEGKIADNDQFKDGFDSAEKLADALELERTLDTELGQLFVYAHLKHDQDTSNDTYSALESRARSLAVKYSTAWSFLVPAIMAIPEETLKEYAEHPRLSDFKFDLEKLNKQRPHILSDKEEQLLAAAGEVMHTPTQVYGMFNNADVDFKPAVDKDGKEHELTQGNYVEMLKSSDRSLRESAYINLYGEYNKFKNTLSQTLAGVVSTHAFSSDVRGYESSRQQALSNNHIPESVYDNLVNTVNDNLHLLHRYTELRKKFLGVDELKMYDMYVPLVEDTDFEMSYDNAKEWLVNALQPLGEEYVNIVKEGLENRWVDVYENKGKRTGAYSSGTYGTNPFILMNWQNNVNNLFTLAHEFGHSVHSYYSRKHQPANTSGYSIFVAEVASTFNEALLADYMFNKLEDKKQQLYLLNEQLEGFRGTVFRQTMFAEFEHAIHVMKESGEPLTAGGLSEVYGKLNRKYFGEAVNYDDAINVEWARIPHFYMNYYVYQYATGYAAAASLSKQVLEEGEETAKRYIDEFLKKGSSNYPIEILKNAGVDMTTSEPIKNALDVFEAQLTKFEELLADLQK</sequence>
<keyword evidence="2 6" id="KW-0479">Metal-binding</keyword>
<gene>
    <name evidence="9" type="primary">pepF1_1</name>
    <name evidence="9" type="ORF">BN1048_00321</name>
</gene>
<evidence type="ECO:0000256" key="5">
    <source>
        <dbReference type="ARBA" id="ARBA00023049"/>
    </source>
</evidence>
<dbReference type="NCBIfam" id="TIGR00181">
    <property type="entry name" value="pepF"/>
    <property type="match status" value="1"/>
</dbReference>
<dbReference type="InterPro" id="IPR001567">
    <property type="entry name" value="Pept_M3A_M3B_dom"/>
</dbReference>
<keyword evidence="5 6" id="KW-0482">Metalloprotease</keyword>
<dbReference type="EMBL" id="CCSE01000001">
    <property type="protein sequence ID" value="CDZ99196.1"/>
    <property type="molecule type" value="Genomic_DNA"/>
</dbReference>
<accession>A0A078M365</accession>
<evidence type="ECO:0000313" key="10">
    <source>
        <dbReference type="Proteomes" id="UP000044136"/>
    </source>
</evidence>
<keyword evidence="10" id="KW-1185">Reference proteome</keyword>
<dbReference type="GO" id="GO:0004222">
    <property type="term" value="F:metalloendopeptidase activity"/>
    <property type="evidence" value="ECO:0007669"/>
    <property type="project" value="UniProtKB-UniRule"/>
</dbReference>
<evidence type="ECO:0000256" key="6">
    <source>
        <dbReference type="RuleBase" id="RU368091"/>
    </source>
</evidence>